<dbReference type="InterPro" id="IPR038636">
    <property type="entry name" value="Wzi_sf"/>
</dbReference>
<dbReference type="Gene3D" id="2.40.160.130">
    <property type="entry name" value="Capsule assembly protein Wzi"/>
    <property type="match status" value="1"/>
</dbReference>
<organism evidence="2 3">
    <name type="scientific">Adhaeribacter swui</name>
    <dbReference type="NCBI Taxonomy" id="2086471"/>
    <lineage>
        <taxon>Bacteria</taxon>
        <taxon>Pseudomonadati</taxon>
        <taxon>Bacteroidota</taxon>
        <taxon>Cytophagia</taxon>
        <taxon>Cytophagales</taxon>
        <taxon>Hymenobacteraceae</taxon>
        <taxon>Adhaeribacter</taxon>
    </lineage>
</organism>
<dbReference type="RefSeq" id="WP_185274238.1">
    <property type="nucleotide sequence ID" value="NZ_CP055156.1"/>
</dbReference>
<feature type="signal peptide" evidence="1">
    <location>
        <begin position="1"/>
        <end position="19"/>
    </location>
</feature>
<keyword evidence="1" id="KW-0732">Signal</keyword>
<evidence type="ECO:0000313" key="2">
    <source>
        <dbReference type="EMBL" id="QNF33386.1"/>
    </source>
</evidence>
<evidence type="ECO:0000313" key="3">
    <source>
        <dbReference type="Proteomes" id="UP000515237"/>
    </source>
</evidence>
<reference evidence="2 3" key="1">
    <citation type="journal article" date="2018" name="Int. J. Syst. Evol. Microbiol.">
        <title>Adhaeribacter swui sp. nov., isolated from wet mud.</title>
        <authorList>
            <person name="Kim D.U."/>
            <person name="Kim K.W."/>
            <person name="Kang M.S."/>
            <person name="Kim J.Y."/>
            <person name="Jang J.H."/>
            <person name="Kim M.K."/>
        </authorList>
    </citation>
    <scope>NUCLEOTIDE SEQUENCE [LARGE SCALE GENOMIC DNA]</scope>
    <source>
        <strain evidence="2 3">KCTC 52873</strain>
    </source>
</reference>
<name>A0A7G7G8A2_9BACT</name>
<dbReference type="AlphaFoldDB" id="A0A7G7G8A2"/>
<sequence>MRLLFTAVFLNFFVFTALAQSTYVPLDPDTYHKIERFQIKFPDRAPNLHTGIKPYFRKEVAELAQEVFRDSDSLSPADQFNAAYLLNDNWNYTDRVNQTHYSKPFLKYFFREPADFYSVDIPDFTLRVNPIFHFEAGHDTRVDGLRYVNTRGIQVEGQLDKKLGFYTFIAENQARFPDYVNDRIVRDTILPHEGYFKPFRSVGYNPEAGYDFTTARGYINYAASKHLSLQLGHDRNFIGNGYRSLVLSDYAPAYFFLKFNVNVWKLQYTNLFTEMNADYEFRDQLLPKKYFAYHHLGVNITPNINVGVFESVIYARDKGHFELEYLNPIIFYRSIELMLGSNDNALLGLDFKANVFGTAQVYGQLMLDEFSLPNVRARNGWWGNKQSFQLGAKYIDVARINNLDAQVEFNFIRPYTYQHENKFTNYQHYQQPLAHPMGANLYEWIGIVRYQPIGRLNLTAKAFYTHYGTDTDTINYGNNVLLSYNTRAQEYNNKVGQGITTDQLHVDLTASWQLRHNMFLDVKQILRKVDSQVAARSYNSAYTTVAFRWNIPQRLHEF</sequence>
<gene>
    <name evidence="2" type="ORF">HUW51_11885</name>
</gene>
<keyword evidence="3" id="KW-1185">Reference proteome</keyword>
<accession>A0A7G7G8A2</accession>
<proteinExistence type="predicted"/>
<protein>
    <recommendedName>
        <fullName evidence="4">Capsule assembly Wzi family protein</fullName>
    </recommendedName>
</protein>
<dbReference type="EMBL" id="CP055156">
    <property type="protein sequence ID" value="QNF33386.1"/>
    <property type="molecule type" value="Genomic_DNA"/>
</dbReference>
<evidence type="ECO:0000256" key="1">
    <source>
        <dbReference type="SAM" id="SignalP"/>
    </source>
</evidence>
<feature type="chain" id="PRO_5028877988" description="Capsule assembly Wzi family protein" evidence="1">
    <location>
        <begin position="20"/>
        <end position="558"/>
    </location>
</feature>
<dbReference type="Proteomes" id="UP000515237">
    <property type="component" value="Chromosome"/>
</dbReference>
<dbReference type="KEGG" id="aswu:HUW51_11885"/>
<evidence type="ECO:0008006" key="4">
    <source>
        <dbReference type="Google" id="ProtNLM"/>
    </source>
</evidence>